<proteinExistence type="predicted"/>
<dbReference type="Gene3D" id="3.30.420.40">
    <property type="match status" value="2"/>
</dbReference>
<dbReference type="CDD" id="cd24036">
    <property type="entry name" value="ASKHA_NBD_BcrAD_BadFG_HgdC_HadI"/>
    <property type="match status" value="1"/>
</dbReference>
<keyword evidence="2" id="KW-0479">Metal-binding</keyword>
<evidence type="ECO:0000256" key="2">
    <source>
        <dbReference type="ARBA" id="ARBA00022723"/>
    </source>
</evidence>
<evidence type="ECO:0000259" key="5">
    <source>
        <dbReference type="Pfam" id="PF01869"/>
    </source>
</evidence>
<comment type="cofactor">
    <cofactor evidence="1">
        <name>[4Fe-4S] cluster</name>
        <dbReference type="ChEBI" id="CHEBI:49883"/>
    </cofactor>
</comment>
<evidence type="ECO:0000256" key="3">
    <source>
        <dbReference type="ARBA" id="ARBA00023004"/>
    </source>
</evidence>
<dbReference type="GO" id="GO:0046872">
    <property type="term" value="F:metal ion binding"/>
    <property type="evidence" value="ECO:0007669"/>
    <property type="project" value="UniProtKB-KW"/>
</dbReference>
<dbReference type="EMBL" id="DSKY01000014">
    <property type="protein sequence ID" value="HDY58860.1"/>
    <property type="molecule type" value="Genomic_DNA"/>
</dbReference>
<dbReference type="InterPro" id="IPR002731">
    <property type="entry name" value="ATPase_BadF"/>
</dbReference>
<evidence type="ECO:0000256" key="1">
    <source>
        <dbReference type="ARBA" id="ARBA00001966"/>
    </source>
</evidence>
<dbReference type="GO" id="GO:0051536">
    <property type="term" value="F:iron-sulfur cluster binding"/>
    <property type="evidence" value="ECO:0007669"/>
    <property type="project" value="UniProtKB-KW"/>
</dbReference>
<reference evidence="6" key="1">
    <citation type="journal article" date="2020" name="mSystems">
        <title>Genome- and Community-Level Interaction Insights into Carbon Utilization and Element Cycling Functions of Hydrothermarchaeota in Hydrothermal Sediment.</title>
        <authorList>
            <person name="Zhou Z."/>
            <person name="Liu Y."/>
            <person name="Xu W."/>
            <person name="Pan J."/>
            <person name="Luo Z.H."/>
            <person name="Li M."/>
        </authorList>
    </citation>
    <scope>NUCLEOTIDE SEQUENCE [LARGE SCALE GENOMIC DNA]</scope>
    <source>
        <strain evidence="6">SpSt-258</strain>
    </source>
</reference>
<keyword evidence="3" id="KW-0408">Iron</keyword>
<organism evidence="6">
    <name type="scientific">candidate division WOR-3 bacterium</name>
    <dbReference type="NCBI Taxonomy" id="2052148"/>
    <lineage>
        <taxon>Bacteria</taxon>
        <taxon>Bacteria division WOR-3</taxon>
    </lineage>
</organism>
<protein>
    <recommendedName>
        <fullName evidence="5">ATPase BadF/BadG/BcrA/BcrD type domain-containing protein</fullName>
    </recommendedName>
</protein>
<sequence length="239" mass="25964">MVLGIDVGSMYTKGVLFDGKVIKKLVVKTAFKPRQAISEIKNQLTGFDKIIATGYGRELVEDAYKVITEVSAFARGSTYFNPEIKTIIDIGGQDSKVIKVKNGKVVKFVMNDRCAAGTGNFIEKIAQSLNLSLLEFGERALKSEKPETIDSLCVVMAETEILSLVQEGKRLEDIIFGVCDSLIRRINGIAGQIGIEEPLLFCGGGALNPGLVKALKRYYPETIIPEEPQFVGAIGAAMV</sequence>
<dbReference type="NCBIfam" id="TIGR00241">
    <property type="entry name" value="CoA_E_activ"/>
    <property type="match status" value="1"/>
</dbReference>
<keyword evidence="4" id="KW-0411">Iron-sulfur</keyword>
<dbReference type="PANTHER" id="PTHR32329:SF2">
    <property type="entry name" value="BIFUNCTIONAL PROTEIN [INCLUDES 2-HYDROXYACYL-COA DEHYDRATASE (N-TER) AND ITS ACTIVATOR DOMAIN (C_TERM)"/>
    <property type="match status" value="1"/>
</dbReference>
<dbReference type="PANTHER" id="PTHR32329">
    <property type="entry name" value="BIFUNCTIONAL PROTEIN [INCLUDES 2-HYDROXYACYL-COA DEHYDRATASE (N-TER) AND ITS ACTIVATOR DOMAIN (C_TERM)-RELATED"/>
    <property type="match status" value="1"/>
</dbReference>
<accession>A0A7V1EHS9</accession>
<dbReference type="InterPro" id="IPR051805">
    <property type="entry name" value="Dehydratase_Activator_Redct"/>
</dbReference>
<gene>
    <name evidence="6" type="ORF">ENP86_04830</name>
</gene>
<comment type="caution">
    <text evidence="6">The sequence shown here is derived from an EMBL/GenBank/DDBJ whole genome shotgun (WGS) entry which is preliminary data.</text>
</comment>
<dbReference type="InterPro" id="IPR008275">
    <property type="entry name" value="CoA_E_activase_dom"/>
</dbReference>
<dbReference type="SUPFAM" id="SSF53067">
    <property type="entry name" value="Actin-like ATPase domain"/>
    <property type="match status" value="1"/>
</dbReference>
<dbReference type="InterPro" id="IPR043129">
    <property type="entry name" value="ATPase_NBD"/>
</dbReference>
<evidence type="ECO:0000313" key="6">
    <source>
        <dbReference type="EMBL" id="HDY58860.1"/>
    </source>
</evidence>
<evidence type="ECO:0000256" key="4">
    <source>
        <dbReference type="ARBA" id="ARBA00023014"/>
    </source>
</evidence>
<dbReference type="Pfam" id="PF01869">
    <property type="entry name" value="BcrAD_BadFG"/>
    <property type="match status" value="1"/>
</dbReference>
<feature type="domain" description="ATPase BadF/BadG/BcrA/BcrD type" evidence="5">
    <location>
        <begin position="3"/>
        <end position="238"/>
    </location>
</feature>
<dbReference type="AlphaFoldDB" id="A0A7V1EHS9"/>
<name>A0A7V1EHS9_UNCW3</name>